<dbReference type="EMBL" id="LAZR01013423">
    <property type="protein sequence ID" value="KKM22028.1"/>
    <property type="molecule type" value="Genomic_DNA"/>
</dbReference>
<dbReference type="AlphaFoldDB" id="A0A0F9KIR8"/>
<keyword evidence="1" id="KW-1133">Transmembrane helix</keyword>
<organism evidence="2">
    <name type="scientific">marine sediment metagenome</name>
    <dbReference type="NCBI Taxonomy" id="412755"/>
    <lineage>
        <taxon>unclassified sequences</taxon>
        <taxon>metagenomes</taxon>
        <taxon>ecological metagenomes</taxon>
    </lineage>
</organism>
<proteinExistence type="predicted"/>
<accession>A0A0F9KIR8</accession>
<comment type="caution">
    <text evidence="2">The sequence shown here is derived from an EMBL/GenBank/DDBJ whole genome shotgun (WGS) entry which is preliminary data.</text>
</comment>
<gene>
    <name evidence="2" type="ORF">LCGC14_1629530</name>
</gene>
<reference evidence="2" key="1">
    <citation type="journal article" date="2015" name="Nature">
        <title>Complex archaea that bridge the gap between prokaryotes and eukaryotes.</title>
        <authorList>
            <person name="Spang A."/>
            <person name="Saw J.H."/>
            <person name="Jorgensen S.L."/>
            <person name="Zaremba-Niedzwiedzka K."/>
            <person name="Martijn J."/>
            <person name="Lind A.E."/>
            <person name="van Eijk R."/>
            <person name="Schleper C."/>
            <person name="Guy L."/>
            <person name="Ettema T.J."/>
        </authorList>
    </citation>
    <scope>NUCLEOTIDE SEQUENCE</scope>
</reference>
<feature type="transmembrane region" description="Helical" evidence="1">
    <location>
        <begin position="6"/>
        <end position="26"/>
    </location>
</feature>
<keyword evidence="1" id="KW-0812">Transmembrane</keyword>
<name>A0A0F9KIR8_9ZZZZ</name>
<sequence length="32" mass="3478">MSDTVLYVLIALIMFFNGIVLGYSIGKKAGDK</sequence>
<protein>
    <submittedName>
        <fullName evidence="2">Uncharacterized protein</fullName>
    </submittedName>
</protein>
<keyword evidence="1" id="KW-0472">Membrane</keyword>
<evidence type="ECO:0000313" key="2">
    <source>
        <dbReference type="EMBL" id="KKM22028.1"/>
    </source>
</evidence>
<evidence type="ECO:0000256" key="1">
    <source>
        <dbReference type="SAM" id="Phobius"/>
    </source>
</evidence>